<reference evidence="2" key="1">
    <citation type="journal article" date="2004" name="Nature">
        <title>Genome duplication in the teleost fish Tetraodon nigroviridis reveals the early vertebrate proto-karyotype.</title>
        <authorList>
            <person name="Jaillon O."/>
            <person name="Aury J.-M."/>
            <person name="Brunet F."/>
            <person name="Petit J.-L."/>
            <person name="Stange-Thomann N."/>
            <person name="Mauceli E."/>
            <person name="Bouneau L."/>
            <person name="Fischer C."/>
            <person name="Ozouf-Costaz C."/>
            <person name="Bernot A."/>
            <person name="Nicaud S."/>
            <person name="Jaffe D."/>
            <person name="Fisher S."/>
            <person name="Lutfalla G."/>
            <person name="Dossat C."/>
            <person name="Segurens B."/>
            <person name="Dasilva C."/>
            <person name="Salanoubat M."/>
            <person name="Levy M."/>
            <person name="Boudet N."/>
            <person name="Castellano S."/>
            <person name="Anthouard V."/>
            <person name="Jubin C."/>
            <person name="Castelli V."/>
            <person name="Katinka M."/>
            <person name="Vacherie B."/>
            <person name="Biemont C."/>
            <person name="Skalli Z."/>
            <person name="Cattolico L."/>
            <person name="Poulain J."/>
            <person name="De Berardinis V."/>
            <person name="Cruaud C."/>
            <person name="Duprat S."/>
            <person name="Brottier P."/>
            <person name="Coutanceau J.-P."/>
            <person name="Gouzy J."/>
            <person name="Parra G."/>
            <person name="Lardier G."/>
            <person name="Chapple C."/>
            <person name="McKernan K.J."/>
            <person name="McEwan P."/>
            <person name="Bosak S."/>
            <person name="Kellis M."/>
            <person name="Volff J.-N."/>
            <person name="Guigo R."/>
            <person name="Zody M.C."/>
            <person name="Mesirov J."/>
            <person name="Lindblad-Toh K."/>
            <person name="Birren B."/>
            <person name="Nusbaum C."/>
            <person name="Kahn D."/>
            <person name="Robinson-Rechavi M."/>
            <person name="Laudet V."/>
            <person name="Schachter V."/>
            <person name="Quetier F."/>
            <person name="Saurin W."/>
            <person name="Scarpelli C."/>
            <person name="Wincker P."/>
            <person name="Lander E.S."/>
            <person name="Weissenbach J."/>
            <person name="Roest Crollius H."/>
        </authorList>
    </citation>
    <scope>NUCLEOTIDE SEQUENCE [LARGE SCALE GENOMIC DNA]</scope>
</reference>
<protein>
    <submittedName>
        <fullName evidence="2">(spotted green pufferfish) hypothetical protein</fullName>
    </submittedName>
</protein>
<sequence>MLCIQQPAANRCRGSPAHQPSQLVLHRHAAMEAVVMETGGSSAAADGTVTMEISAAAPAEPADTEVSAQLRRRAAFPDKKHRVLIVIGELSSRHHLDAARNQIARALLSWNVDRTVCDLDEELRVFKAKHTAQFSAQVKGQSRQLTQTVPQLVSCCPG</sequence>
<name>Q4T6A0_TETNG</name>
<dbReference type="PANTHER" id="PTHR13843:SF6">
    <property type="entry name" value="MICROTUBULE-ASSOCIATED PROTEIN 1A"/>
    <property type="match status" value="1"/>
</dbReference>
<dbReference type="GO" id="GO:0007409">
    <property type="term" value="P:axonogenesis"/>
    <property type="evidence" value="ECO:0007669"/>
    <property type="project" value="TreeGrafter"/>
</dbReference>
<dbReference type="GO" id="GO:0031114">
    <property type="term" value="P:regulation of microtubule depolymerization"/>
    <property type="evidence" value="ECO:0007669"/>
    <property type="project" value="TreeGrafter"/>
</dbReference>
<dbReference type="GO" id="GO:0043025">
    <property type="term" value="C:neuronal cell body"/>
    <property type="evidence" value="ECO:0007669"/>
    <property type="project" value="TreeGrafter"/>
</dbReference>
<dbReference type="GO" id="GO:0005829">
    <property type="term" value="C:cytosol"/>
    <property type="evidence" value="ECO:0007669"/>
    <property type="project" value="TreeGrafter"/>
</dbReference>
<dbReference type="KEGG" id="tng:GSTEN00006414G001"/>
<evidence type="ECO:0000259" key="1">
    <source>
        <dbReference type="Pfam" id="PF23415"/>
    </source>
</evidence>
<dbReference type="OrthoDB" id="5371837at2759"/>
<dbReference type="InterPro" id="IPR056617">
    <property type="entry name" value="MAP1B/S_N"/>
</dbReference>
<comment type="caution">
    <text evidence="2">The sequence shown here is derived from an EMBL/GenBank/DDBJ whole genome shotgun (WGS) entry which is preliminary data.</text>
</comment>
<dbReference type="GO" id="GO:0000226">
    <property type="term" value="P:microtubule cytoskeleton organization"/>
    <property type="evidence" value="ECO:0007669"/>
    <property type="project" value="InterPro"/>
</dbReference>
<dbReference type="GO" id="GO:0016358">
    <property type="term" value="P:dendrite development"/>
    <property type="evidence" value="ECO:0007669"/>
    <property type="project" value="TreeGrafter"/>
</dbReference>
<dbReference type="GO" id="GO:0045202">
    <property type="term" value="C:synapse"/>
    <property type="evidence" value="ECO:0007669"/>
    <property type="project" value="TreeGrafter"/>
</dbReference>
<reference evidence="2" key="2">
    <citation type="submission" date="2004-02" db="EMBL/GenBank/DDBJ databases">
        <authorList>
            <consortium name="Genoscope"/>
            <consortium name="Whitehead Institute Centre for Genome Research"/>
        </authorList>
    </citation>
    <scope>NUCLEOTIDE SEQUENCE</scope>
</reference>
<dbReference type="Pfam" id="PF23415">
    <property type="entry name" value="MAPB1_N"/>
    <property type="match status" value="1"/>
</dbReference>
<dbReference type="PANTHER" id="PTHR13843">
    <property type="entry name" value="MICROTUBULE-ASSOCIATED PROTEIN"/>
    <property type="match status" value="1"/>
</dbReference>
<feature type="domain" description="Microtubule-associated protein 1B/S N-terminal" evidence="1">
    <location>
        <begin position="83"/>
        <end position="142"/>
    </location>
</feature>
<dbReference type="GO" id="GO:0008017">
    <property type="term" value="F:microtubule binding"/>
    <property type="evidence" value="ECO:0007669"/>
    <property type="project" value="InterPro"/>
</dbReference>
<dbReference type="AlphaFoldDB" id="Q4T6A0"/>
<dbReference type="InterPro" id="IPR026074">
    <property type="entry name" value="MAP1"/>
</dbReference>
<dbReference type="EMBL" id="CAAE01008850">
    <property type="protein sequence ID" value="CAF91582.1"/>
    <property type="molecule type" value="Genomic_DNA"/>
</dbReference>
<dbReference type="GO" id="GO:0030425">
    <property type="term" value="C:dendrite"/>
    <property type="evidence" value="ECO:0007669"/>
    <property type="project" value="TreeGrafter"/>
</dbReference>
<proteinExistence type="predicted"/>
<gene>
    <name evidence="2" type="ORF">GSTENG00006414001</name>
</gene>
<dbReference type="GO" id="GO:0005875">
    <property type="term" value="C:microtubule associated complex"/>
    <property type="evidence" value="ECO:0007669"/>
    <property type="project" value="TreeGrafter"/>
</dbReference>
<organism evidence="2">
    <name type="scientific">Tetraodon nigroviridis</name>
    <name type="common">Spotted green pufferfish</name>
    <name type="synonym">Chelonodon nigroviridis</name>
    <dbReference type="NCBI Taxonomy" id="99883"/>
    <lineage>
        <taxon>Eukaryota</taxon>
        <taxon>Metazoa</taxon>
        <taxon>Chordata</taxon>
        <taxon>Craniata</taxon>
        <taxon>Vertebrata</taxon>
        <taxon>Euteleostomi</taxon>
        <taxon>Actinopterygii</taxon>
        <taxon>Neopterygii</taxon>
        <taxon>Teleostei</taxon>
        <taxon>Neoteleostei</taxon>
        <taxon>Acanthomorphata</taxon>
        <taxon>Eupercaria</taxon>
        <taxon>Tetraodontiformes</taxon>
        <taxon>Tetradontoidea</taxon>
        <taxon>Tetraodontidae</taxon>
        <taxon>Tetraodon</taxon>
    </lineage>
</organism>
<dbReference type="GO" id="GO:0003779">
    <property type="term" value="F:actin binding"/>
    <property type="evidence" value="ECO:0007669"/>
    <property type="project" value="TreeGrafter"/>
</dbReference>
<dbReference type="GO" id="GO:0005874">
    <property type="term" value="C:microtubule"/>
    <property type="evidence" value="ECO:0007669"/>
    <property type="project" value="InterPro"/>
</dbReference>
<evidence type="ECO:0000313" key="2">
    <source>
        <dbReference type="EMBL" id="CAF91582.1"/>
    </source>
</evidence>
<accession>Q4T6A0</accession>